<evidence type="ECO:0000313" key="2">
    <source>
        <dbReference type="Proteomes" id="UP000281547"/>
    </source>
</evidence>
<accession>A0A433XFC1</accession>
<dbReference type="OrthoDB" id="9795340at2"/>
<dbReference type="PANTHER" id="PTHR12910">
    <property type="entry name" value="NADH-UBIQUINONE OXIDOREDUCTASE SUBUNIT B17.2"/>
    <property type="match status" value="1"/>
</dbReference>
<dbReference type="InterPro" id="IPR007763">
    <property type="entry name" value="NDUFA12"/>
</dbReference>
<dbReference type="AlphaFoldDB" id="A0A433XFC1"/>
<dbReference type="GO" id="GO:0045271">
    <property type="term" value="C:respiratory chain complex I"/>
    <property type="evidence" value="ECO:0007669"/>
    <property type="project" value="InterPro"/>
</dbReference>
<organism evidence="1 2">
    <name type="scientific">Arsenicitalea aurantiaca</name>
    <dbReference type="NCBI Taxonomy" id="1783274"/>
    <lineage>
        <taxon>Bacteria</taxon>
        <taxon>Pseudomonadati</taxon>
        <taxon>Pseudomonadota</taxon>
        <taxon>Alphaproteobacteria</taxon>
        <taxon>Hyphomicrobiales</taxon>
        <taxon>Devosiaceae</taxon>
        <taxon>Arsenicitalea</taxon>
    </lineage>
</organism>
<gene>
    <name evidence="1" type="ORF">EMQ25_06570</name>
</gene>
<reference evidence="1 2" key="1">
    <citation type="journal article" date="2016" name="Int. J. Syst. Evol. Microbiol.">
        <title>Arsenicitalea aurantiaca gen. nov., sp. nov., a new member of the family Hyphomicrobiaceae, isolated from high-arsenic sediment.</title>
        <authorList>
            <person name="Mu Y."/>
            <person name="Zhou L."/>
            <person name="Zeng X.C."/>
            <person name="Liu L."/>
            <person name="Pan Y."/>
            <person name="Chen X."/>
            <person name="Wang J."/>
            <person name="Li S."/>
            <person name="Li W.J."/>
            <person name="Wang Y."/>
        </authorList>
    </citation>
    <scope>NUCLEOTIDE SEQUENCE [LARGE SCALE GENOMIC DNA]</scope>
    <source>
        <strain evidence="1 2">42-50</strain>
    </source>
</reference>
<dbReference type="PANTHER" id="PTHR12910:SF2">
    <property type="entry name" value="NADH DEHYDROGENASE [UBIQUINONE] 1 ALPHA SUBCOMPLEX SUBUNIT 12"/>
    <property type="match status" value="1"/>
</dbReference>
<name>A0A433XFC1_9HYPH</name>
<proteinExistence type="predicted"/>
<comment type="caution">
    <text evidence="1">The sequence shown here is derived from an EMBL/GenBank/DDBJ whole genome shotgun (WGS) entry which is preliminary data.</text>
</comment>
<keyword evidence="1" id="KW-0830">Ubiquinone</keyword>
<dbReference type="Pfam" id="PF05071">
    <property type="entry name" value="NDUFA12"/>
    <property type="match status" value="1"/>
</dbReference>
<dbReference type="GO" id="GO:0006979">
    <property type="term" value="P:response to oxidative stress"/>
    <property type="evidence" value="ECO:0007669"/>
    <property type="project" value="TreeGrafter"/>
</dbReference>
<evidence type="ECO:0000313" key="1">
    <source>
        <dbReference type="EMBL" id="RUT32801.1"/>
    </source>
</evidence>
<dbReference type="RefSeq" id="WP_127187758.1">
    <property type="nucleotide sequence ID" value="NZ_RZNJ01000002.1"/>
</dbReference>
<protein>
    <submittedName>
        <fullName evidence="1">NADH:ubiquinone oxidoreductase subunit NDUFA12</fullName>
    </submittedName>
</protein>
<dbReference type="Proteomes" id="UP000281547">
    <property type="component" value="Unassembled WGS sequence"/>
</dbReference>
<dbReference type="NCBIfam" id="NF006040">
    <property type="entry name" value="PRK08183.1"/>
    <property type="match status" value="1"/>
</dbReference>
<sequence>MKQFLAEIFVWWHGQTWGTRLYLWRFFRYVGSDEFGNRYFEAKAGDKRWVVYNGPAEPSTIPPGWHGWMHHRTDTPPSSETYAARAWEKPHLQNLTGTPLAYRPDGSLLTKGQRPRVTGDYDAWSPE</sequence>
<dbReference type="EMBL" id="RZNJ01000002">
    <property type="protein sequence ID" value="RUT32801.1"/>
    <property type="molecule type" value="Genomic_DNA"/>
</dbReference>
<keyword evidence="2" id="KW-1185">Reference proteome</keyword>